<dbReference type="EMBL" id="MCRI01000012">
    <property type="protein sequence ID" value="ODN66865.1"/>
    <property type="molecule type" value="Genomic_DNA"/>
</dbReference>
<accession>A0A1E3GSF5</accession>
<dbReference type="GO" id="GO:0004519">
    <property type="term" value="F:endonuclease activity"/>
    <property type="evidence" value="ECO:0007669"/>
    <property type="project" value="InterPro"/>
</dbReference>
<dbReference type="SUPFAM" id="SSF143011">
    <property type="entry name" value="RelE-like"/>
    <property type="match status" value="1"/>
</dbReference>
<dbReference type="EC" id="3.1.-.-" evidence="1"/>
<keyword evidence="1" id="KW-0378">Hydrolase</keyword>
<reference evidence="1 2" key="1">
    <citation type="submission" date="2016-07" db="EMBL/GenBank/DDBJ databases">
        <title>Draft Genome Sequence of Methylophaga muralis Bur 1.</title>
        <authorList>
            <person name="Vasilenko O.V."/>
            <person name="Doronina N.V."/>
            <person name="Shmareva M.N."/>
            <person name="Tarlachkov S.V."/>
            <person name="Mustakhimov I."/>
            <person name="Trotsenko Y.A."/>
        </authorList>
    </citation>
    <scope>NUCLEOTIDE SEQUENCE [LARGE SCALE GENOMIC DNA]</scope>
    <source>
        <strain evidence="1 2">Bur 1</strain>
    </source>
</reference>
<evidence type="ECO:0000313" key="1">
    <source>
        <dbReference type="EMBL" id="ODN66865.1"/>
    </source>
</evidence>
<keyword evidence="2" id="KW-1185">Reference proteome</keyword>
<dbReference type="Proteomes" id="UP000094379">
    <property type="component" value="Unassembled WGS sequence"/>
</dbReference>
<dbReference type="GO" id="GO:0016787">
    <property type="term" value="F:hydrolase activity"/>
    <property type="evidence" value="ECO:0007669"/>
    <property type="project" value="UniProtKB-KW"/>
</dbReference>
<sequence>MPLCITILNRQHYQSINSELLFSFCLLSGKPELLRHRHSISGYWSRCISDEHRLVYKLSDESLLIAQLWYQSSNNFALASQNKRL</sequence>
<dbReference type="GO" id="GO:0006401">
    <property type="term" value="P:RNA catabolic process"/>
    <property type="evidence" value="ECO:0007669"/>
    <property type="project" value="InterPro"/>
</dbReference>
<dbReference type="AlphaFoldDB" id="A0A1E3GSF5"/>
<dbReference type="Gene3D" id="3.30.2310.20">
    <property type="entry name" value="RelE-like"/>
    <property type="match status" value="1"/>
</dbReference>
<dbReference type="InterPro" id="IPR009614">
    <property type="entry name" value="YoeB_toxin"/>
</dbReference>
<organism evidence="1 2">
    <name type="scientific">Methylophaga muralis</name>
    <dbReference type="NCBI Taxonomy" id="291169"/>
    <lineage>
        <taxon>Bacteria</taxon>
        <taxon>Pseudomonadati</taxon>
        <taxon>Pseudomonadota</taxon>
        <taxon>Gammaproteobacteria</taxon>
        <taxon>Thiotrichales</taxon>
        <taxon>Piscirickettsiaceae</taxon>
        <taxon>Methylophaga</taxon>
    </lineage>
</organism>
<dbReference type="InterPro" id="IPR035093">
    <property type="entry name" value="RelE/ParE_toxin_dom_sf"/>
</dbReference>
<dbReference type="STRING" id="291169.A9E74_01415"/>
<protein>
    <submittedName>
        <fullName evidence="1">Toxin YoeB</fullName>
        <ecNumber evidence="1">3.1.-.-</ecNumber>
    </submittedName>
</protein>
<dbReference type="Pfam" id="PF06769">
    <property type="entry name" value="YoeB_toxin"/>
    <property type="match status" value="1"/>
</dbReference>
<dbReference type="RefSeq" id="WP_084002984.1">
    <property type="nucleotide sequence ID" value="NZ_MCRI01000012.1"/>
</dbReference>
<gene>
    <name evidence="1" type="primary">yoeB_1</name>
    <name evidence="1" type="ORF">A9E74_01415</name>
</gene>
<evidence type="ECO:0000313" key="2">
    <source>
        <dbReference type="Proteomes" id="UP000094379"/>
    </source>
</evidence>
<comment type="caution">
    <text evidence="1">The sequence shown here is derived from an EMBL/GenBank/DDBJ whole genome shotgun (WGS) entry which is preliminary data.</text>
</comment>
<name>A0A1E3GSF5_9GAMM</name>
<proteinExistence type="predicted"/>